<keyword evidence="2" id="KW-1185">Reference proteome</keyword>
<protein>
    <submittedName>
        <fullName evidence="1">Uncharacterized protein</fullName>
    </submittedName>
</protein>
<gene>
    <name evidence="1" type="ORF">LX87_05174</name>
</gene>
<comment type="caution">
    <text evidence="1">The sequence shown here is derived from an EMBL/GenBank/DDBJ whole genome shotgun (WGS) entry which is preliminary data.</text>
</comment>
<sequence length="178" mass="20651">MELSEIYDDLADLVEEIAKDAIENFQDHIQAYGLVLTDGLKRDFQYHILRTATTLAAEIDFRGYGRFKDMALIRYGAHNAPVDAMEFFVEKIGLDRFAYIHGYKGHQVPTVNNAVKRLAWALAIGRRKVPSIKRGYRGTWYNSGKMEMIKNAQKQLSWRYSELIAPYLARKWEEDRQG</sequence>
<organism evidence="1 2">
    <name type="scientific">Larkinella arboricola</name>
    <dbReference type="NCBI Taxonomy" id="643671"/>
    <lineage>
        <taxon>Bacteria</taxon>
        <taxon>Pseudomonadati</taxon>
        <taxon>Bacteroidota</taxon>
        <taxon>Cytophagia</taxon>
        <taxon>Cytophagales</taxon>
        <taxon>Spirosomataceae</taxon>
        <taxon>Larkinella</taxon>
    </lineage>
</organism>
<proteinExistence type="predicted"/>
<dbReference type="OrthoDB" id="957470at2"/>
<name>A0A327WPF5_LARAB</name>
<dbReference type="EMBL" id="QLMC01000008">
    <property type="protein sequence ID" value="RAJ92206.1"/>
    <property type="molecule type" value="Genomic_DNA"/>
</dbReference>
<evidence type="ECO:0000313" key="1">
    <source>
        <dbReference type="EMBL" id="RAJ92206.1"/>
    </source>
</evidence>
<dbReference type="RefSeq" id="WP_111631179.1">
    <property type="nucleotide sequence ID" value="NZ_QLMC01000008.1"/>
</dbReference>
<dbReference type="Proteomes" id="UP000248790">
    <property type="component" value="Unassembled WGS sequence"/>
</dbReference>
<reference evidence="1 2" key="1">
    <citation type="submission" date="2018-06" db="EMBL/GenBank/DDBJ databases">
        <title>Genomic Encyclopedia of Archaeal and Bacterial Type Strains, Phase II (KMG-II): from individual species to whole genera.</title>
        <authorList>
            <person name="Goeker M."/>
        </authorList>
    </citation>
    <scope>NUCLEOTIDE SEQUENCE [LARGE SCALE GENOMIC DNA]</scope>
    <source>
        <strain evidence="1 2">DSM 21851</strain>
    </source>
</reference>
<evidence type="ECO:0000313" key="2">
    <source>
        <dbReference type="Proteomes" id="UP000248790"/>
    </source>
</evidence>
<accession>A0A327WPF5</accession>
<dbReference type="AlphaFoldDB" id="A0A327WPF5"/>